<comment type="similarity">
    <text evidence="2">Belongs to the GtrA family.</text>
</comment>
<evidence type="ECO:0000256" key="5">
    <source>
        <dbReference type="ARBA" id="ARBA00023136"/>
    </source>
</evidence>
<dbReference type="RefSeq" id="WP_209686414.1">
    <property type="nucleotide sequence ID" value="NZ_JAGGLU010000003.1"/>
</dbReference>
<evidence type="ECO:0000256" key="1">
    <source>
        <dbReference type="ARBA" id="ARBA00004141"/>
    </source>
</evidence>
<proteinExistence type="inferred from homology"/>
<feature type="domain" description="GtrA/DPMS transmembrane" evidence="7">
    <location>
        <begin position="20"/>
        <end position="134"/>
    </location>
</feature>
<protein>
    <submittedName>
        <fullName evidence="8">Flippase GtrA</fullName>
    </submittedName>
</protein>
<evidence type="ECO:0000256" key="6">
    <source>
        <dbReference type="SAM" id="Phobius"/>
    </source>
</evidence>
<accession>A0ABS4MDJ0</accession>
<comment type="subcellular location">
    <subcellularLocation>
        <location evidence="1">Membrane</location>
        <topology evidence="1">Multi-pass membrane protein</topology>
    </subcellularLocation>
</comment>
<dbReference type="InterPro" id="IPR051401">
    <property type="entry name" value="GtrA_CellWall_Glycosyl"/>
</dbReference>
<keyword evidence="5 6" id="KW-0472">Membrane</keyword>
<gene>
    <name evidence="8" type="ORF">J2Z60_000844</name>
</gene>
<keyword evidence="4 6" id="KW-1133">Transmembrane helix</keyword>
<name>A0ABS4MDJ0_9LACO</name>
<feature type="transmembrane region" description="Helical" evidence="6">
    <location>
        <begin position="21"/>
        <end position="43"/>
    </location>
</feature>
<evidence type="ECO:0000259" key="7">
    <source>
        <dbReference type="Pfam" id="PF04138"/>
    </source>
</evidence>
<dbReference type="PANTHER" id="PTHR38459">
    <property type="entry name" value="PROPHAGE BACTOPRENOL-LINKED GLUCOSE TRANSLOCASE HOMOLOG"/>
    <property type="match status" value="1"/>
</dbReference>
<dbReference type="Proteomes" id="UP001519292">
    <property type="component" value="Unassembled WGS sequence"/>
</dbReference>
<organism evidence="8 9">
    <name type="scientific">Lactobacillus colini</name>
    <dbReference type="NCBI Taxonomy" id="1819254"/>
    <lineage>
        <taxon>Bacteria</taxon>
        <taxon>Bacillati</taxon>
        <taxon>Bacillota</taxon>
        <taxon>Bacilli</taxon>
        <taxon>Lactobacillales</taxon>
        <taxon>Lactobacillaceae</taxon>
        <taxon>Lactobacillus</taxon>
    </lineage>
</organism>
<dbReference type="InterPro" id="IPR007267">
    <property type="entry name" value="GtrA_DPMS_TM"/>
</dbReference>
<keyword evidence="9" id="KW-1185">Reference proteome</keyword>
<dbReference type="EMBL" id="JAGGLU010000003">
    <property type="protein sequence ID" value="MBP2057673.1"/>
    <property type="molecule type" value="Genomic_DNA"/>
</dbReference>
<evidence type="ECO:0000256" key="3">
    <source>
        <dbReference type="ARBA" id="ARBA00022692"/>
    </source>
</evidence>
<reference evidence="8 9" key="1">
    <citation type="submission" date="2021-03" db="EMBL/GenBank/DDBJ databases">
        <title>Genomic Encyclopedia of Type Strains, Phase IV (KMG-IV): sequencing the most valuable type-strain genomes for metagenomic binning, comparative biology and taxonomic classification.</title>
        <authorList>
            <person name="Goeker M."/>
        </authorList>
    </citation>
    <scope>NUCLEOTIDE SEQUENCE [LARGE SCALE GENOMIC DNA]</scope>
    <source>
        <strain evidence="8 9">DSM 101872</strain>
    </source>
</reference>
<keyword evidence="3 6" id="KW-0812">Transmembrane</keyword>
<comment type="caution">
    <text evidence="8">The sequence shown here is derived from an EMBL/GenBank/DDBJ whole genome shotgun (WGS) entry which is preliminary data.</text>
</comment>
<evidence type="ECO:0000313" key="8">
    <source>
        <dbReference type="EMBL" id="MBP2057673.1"/>
    </source>
</evidence>
<evidence type="ECO:0000256" key="2">
    <source>
        <dbReference type="ARBA" id="ARBA00009399"/>
    </source>
</evidence>
<sequence>MNRRKLGELIRQEAVIQLIKYGVIGILGLVVDFGVFTVLSVFLHWNAELANFISSTAGLINNFFWNSYTNFKVHDHLIRRFVEYYLIGQITTLFTTVCLFIFVEQLHQDKIIVKTVATLVATLIQFVVNKVITFKK</sequence>
<feature type="transmembrane region" description="Helical" evidence="6">
    <location>
        <begin position="81"/>
        <end position="103"/>
    </location>
</feature>
<evidence type="ECO:0000313" key="9">
    <source>
        <dbReference type="Proteomes" id="UP001519292"/>
    </source>
</evidence>
<dbReference type="PANTHER" id="PTHR38459:SF1">
    <property type="entry name" value="PROPHAGE BACTOPRENOL-LINKED GLUCOSE TRANSLOCASE HOMOLOG"/>
    <property type="match status" value="1"/>
</dbReference>
<dbReference type="Pfam" id="PF04138">
    <property type="entry name" value="GtrA_DPMS_TM"/>
    <property type="match status" value="1"/>
</dbReference>
<evidence type="ECO:0000256" key="4">
    <source>
        <dbReference type="ARBA" id="ARBA00022989"/>
    </source>
</evidence>